<evidence type="ECO:0000313" key="3">
    <source>
        <dbReference type="EMBL" id="KAG2906915.1"/>
    </source>
</evidence>
<dbReference type="EMBL" id="RCMK01000943">
    <property type="protein sequence ID" value="KAG2906915.1"/>
    <property type="molecule type" value="Genomic_DNA"/>
</dbReference>
<evidence type="ECO:0000313" key="2">
    <source>
        <dbReference type="EMBL" id="KAG2894001.1"/>
    </source>
</evidence>
<sequence length="149" mass="16120">MLSTPHGDADELLESDMADFPGDRNDIAVLGEDDDMNDSVYASQGVRTNTEEIMVRLTPRWDVPPVTLAFQDLRYSITVPADAVVDPAGQRGVEGAPGRPVAVDSRDNTGKSKETVTRELLKGVTGYAVPAGKQATRRMAHLRYEAACC</sequence>
<dbReference type="EMBL" id="RCMI01000933">
    <property type="protein sequence ID" value="KAG2894001.1"/>
    <property type="molecule type" value="Genomic_DNA"/>
</dbReference>
<dbReference type="AlphaFoldDB" id="A0A8T1B2F6"/>
<proteinExistence type="predicted"/>
<protein>
    <submittedName>
        <fullName evidence="2">Uncharacterized protein</fullName>
    </submittedName>
</protein>
<feature type="region of interest" description="Disordered" evidence="1">
    <location>
        <begin position="88"/>
        <end position="112"/>
    </location>
</feature>
<dbReference type="EMBL" id="RCML01000928">
    <property type="protein sequence ID" value="KAG2967491.1"/>
    <property type="molecule type" value="Genomic_DNA"/>
</dbReference>
<evidence type="ECO:0000313" key="5">
    <source>
        <dbReference type="Proteomes" id="UP000774804"/>
    </source>
</evidence>
<comment type="caution">
    <text evidence="2">The sequence shown here is derived from an EMBL/GenBank/DDBJ whole genome shotgun (WGS) entry which is preliminary data.</text>
</comment>
<reference evidence="2" key="1">
    <citation type="submission" date="2018-10" db="EMBL/GenBank/DDBJ databases">
        <title>Effector identification in a new, highly contiguous assembly of the strawberry crown rot pathogen Phytophthora cactorum.</title>
        <authorList>
            <person name="Armitage A.D."/>
            <person name="Nellist C.F."/>
            <person name="Bates H."/>
            <person name="Vickerstaff R.J."/>
            <person name="Harrison R.J."/>
        </authorList>
    </citation>
    <scope>NUCLEOTIDE SEQUENCE</scope>
    <source>
        <strain evidence="2">4032</strain>
        <strain evidence="3">4040</strain>
        <strain evidence="4">P415</strain>
    </source>
</reference>
<organism evidence="2 5">
    <name type="scientific">Phytophthora cactorum</name>
    <dbReference type="NCBI Taxonomy" id="29920"/>
    <lineage>
        <taxon>Eukaryota</taxon>
        <taxon>Sar</taxon>
        <taxon>Stramenopiles</taxon>
        <taxon>Oomycota</taxon>
        <taxon>Peronosporomycetes</taxon>
        <taxon>Peronosporales</taxon>
        <taxon>Peronosporaceae</taxon>
        <taxon>Phytophthora</taxon>
    </lineage>
</organism>
<accession>A0A8T1B2F6</accession>
<name>A0A8T1B2F6_9STRA</name>
<dbReference type="Proteomes" id="UP000697107">
    <property type="component" value="Unassembled WGS sequence"/>
</dbReference>
<dbReference type="Proteomes" id="UP000774804">
    <property type="component" value="Unassembled WGS sequence"/>
</dbReference>
<gene>
    <name evidence="2" type="ORF">PC115_g18290</name>
    <name evidence="3" type="ORF">PC117_g20361</name>
    <name evidence="4" type="ORF">PC118_g18554</name>
</gene>
<evidence type="ECO:0000256" key="1">
    <source>
        <dbReference type="SAM" id="MobiDB-lite"/>
    </source>
</evidence>
<dbReference type="Proteomes" id="UP000736787">
    <property type="component" value="Unassembled WGS sequence"/>
</dbReference>
<evidence type="ECO:0000313" key="4">
    <source>
        <dbReference type="EMBL" id="KAG2967491.1"/>
    </source>
</evidence>